<organism evidence="4 5">
    <name type="scientific">Claviceps africana</name>
    <dbReference type="NCBI Taxonomy" id="83212"/>
    <lineage>
        <taxon>Eukaryota</taxon>
        <taxon>Fungi</taxon>
        <taxon>Dikarya</taxon>
        <taxon>Ascomycota</taxon>
        <taxon>Pezizomycotina</taxon>
        <taxon>Sordariomycetes</taxon>
        <taxon>Hypocreomycetidae</taxon>
        <taxon>Hypocreales</taxon>
        <taxon>Clavicipitaceae</taxon>
        <taxon>Claviceps</taxon>
    </lineage>
</organism>
<feature type="region of interest" description="Disordered" evidence="2">
    <location>
        <begin position="311"/>
        <end position="353"/>
    </location>
</feature>
<evidence type="ECO:0000313" key="4">
    <source>
        <dbReference type="EMBL" id="KAG5929597.1"/>
    </source>
</evidence>
<dbReference type="InterPro" id="IPR052255">
    <property type="entry name" value="RNA_pol_II_subunit5-mediator"/>
</dbReference>
<feature type="region of interest" description="Disordered" evidence="2">
    <location>
        <begin position="577"/>
        <end position="611"/>
    </location>
</feature>
<dbReference type="GO" id="GO:0003682">
    <property type="term" value="F:chromatin binding"/>
    <property type="evidence" value="ECO:0007669"/>
    <property type="project" value="TreeGrafter"/>
</dbReference>
<dbReference type="OrthoDB" id="21413at2759"/>
<proteinExistence type="predicted"/>
<gene>
    <name evidence="4" type="ORF">E4U42_005301</name>
</gene>
<feature type="compositionally biased region" description="Basic and acidic residues" evidence="2">
    <location>
        <begin position="420"/>
        <end position="433"/>
    </location>
</feature>
<protein>
    <recommendedName>
        <fullName evidence="3">DUF3835 domain-containing protein</fullName>
    </recommendedName>
</protein>
<dbReference type="AlphaFoldDB" id="A0A8K0JD45"/>
<dbReference type="EMBL" id="SRPY01000050">
    <property type="protein sequence ID" value="KAG5929597.1"/>
    <property type="molecule type" value="Genomic_DNA"/>
</dbReference>
<feature type="compositionally biased region" description="Low complexity" evidence="2">
    <location>
        <begin position="210"/>
        <end position="234"/>
    </location>
</feature>
<dbReference type="Proteomes" id="UP000811619">
    <property type="component" value="Unassembled WGS sequence"/>
</dbReference>
<feature type="compositionally biased region" description="Acidic residues" evidence="2">
    <location>
        <begin position="327"/>
        <end position="345"/>
    </location>
</feature>
<feature type="domain" description="DUF3835" evidence="3">
    <location>
        <begin position="534"/>
        <end position="608"/>
    </location>
</feature>
<evidence type="ECO:0000256" key="2">
    <source>
        <dbReference type="SAM" id="MobiDB-lite"/>
    </source>
</evidence>
<evidence type="ECO:0000259" key="3">
    <source>
        <dbReference type="Pfam" id="PF12927"/>
    </source>
</evidence>
<dbReference type="PANTHER" id="PTHR15111:SF0">
    <property type="entry name" value="UNCONVENTIONAL PREFOLDIN RPB5 INTERACTOR 1"/>
    <property type="match status" value="1"/>
</dbReference>
<sequence>MSGANDSFLALEKHRLKLEENVKQLKKALQHWQTWDAEYEALKEEVEAIPHPCKPDDLHKIQADFDGELLIGREIDEVFGFQHPKSRDQIINVLQRRLDYVGKNVASLEKQLETAENKLAAATVISQPDAVDEDGQPITEILEELDDDDNVVSYQLKQPGNSLSQIQDTLEKAGVHDLPFDTSTANKAEAAMSTPSHEASTAPSHPPKSTPSTSRGASAGTATTTAMPTPSVKKSVSFSEEVQDAQPLPAKVSARAKRVDKIMKTAKEQEDISKQDPVLPEDEDEDDAELRRQMLEYSMGQVGAVVAEIDLEEVSEDDHDRGSGFDYGEDGIVDDDDDDDDDGEEDRFGRFTGRVVTDKYHRRMLELEQKLGVKSRFTEQTEHDQAGQSQGEQGGIGRILVKSETDSSSLSSRSAPAKSNLKESRNGDVDEKKGVRFAQALDIAPQAEEGVDTRSAGDRTAAVVDPLSDVVERTTPAMSSELKKPRKTSRFKKARDVNPVIESGIIPEGPFVVPTDYVQQEQRSVPTGPKGSTIADKLVERDTPSSALAPDEFDDTMAHQEVADEYHRMRRKFIQRQGGFLKEDESAIQPLDDGDDDEPVSRFKAARLSRH</sequence>
<dbReference type="Pfam" id="PF12927">
    <property type="entry name" value="DUF3835"/>
    <property type="match status" value="2"/>
</dbReference>
<keyword evidence="5" id="KW-1185">Reference proteome</keyword>
<evidence type="ECO:0000256" key="1">
    <source>
        <dbReference type="SAM" id="Coils"/>
    </source>
</evidence>
<dbReference type="GO" id="GO:0000122">
    <property type="term" value="P:negative regulation of transcription by RNA polymerase II"/>
    <property type="evidence" value="ECO:0007669"/>
    <property type="project" value="TreeGrafter"/>
</dbReference>
<dbReference type="SUPFAM" id="SSF46579">
    <property type="entry name" value="Prefoldin"/>
    <property type="match status" value="1"/>
</dbReference>
<feature type="compositionally biased region" description="Low complexity" evidence="2">
    <location>
        <begin position="406"/>
        <end position="419"/>
    </location>
</feature>
<accession>A0A8K0JD45</accession>
<feature type="region of interest" description="Disordered" evidence="2">
    <location>
        <begin position="187"/>
        <end position="234"/>
    </location>
</feature>
<feature type="compositionally biased region" description="Basic and acidic residues" evidence="2">
    <location>
        <begin position="265"/>
        <end position="274"/>
    </location>
</feature>
<dbReference type="InterPro" id="IPR039553">
    <property type="entry name" value="Prefoldin-like"/>
</dbReference>
<feature type="compositionally biased region" description="Basic and acidic residues" evidence="2">
    <location>
        <begin position="371"/>
        <end position="385"/>
    </location>
</feature>
<comment type="caution">
    <text evidence="4">The sequence shown here is derived from an EMBL/GenBank/DDBJ whole genome shotgun (WGS) entry which is preliminary data.</text>
</comment>
<evidence type="ECO:0000313" key="5">
    <source>
        <dbReference type="Proteomes" id="UP000811619"/>
    </source>
</evidence>
<feature type="region of interest" description="Disordered" evidence="2">
    <location>
        <begin position="371"/>
        <end position="433"/>
    </location>
</feature>
<feature type="region of interest" description="Disordered" evidence="2">
    <location>
        <begin position="265"/>
        <end position="287"/>
    </location>
</feature>
<dbReference type="PANTHER" id="PTHR15111">
    <property type="entry name" value="RNA POLYMERASE II SUBUNIT 5-MEDIATING PROTEIN NNX3"/>
    <property type="match status" value="1"/>
</dbReference>
<dbReference type="GO" id="GO:0019212">
    <property type="term" value="F:phosphatase inhibitor activity"/>
    <property type="evidence" value="ECO:0007669"/>
    <property type="project" value="TreeGrafter"/>
</dbReference>
<name>A0A8K0JD45_9HYPO</name>
<feature type="coiled-coil region" evidence="1">
    <location>
        <begin position="98"/>
        <end position="125"/>
    </location>
</feature>
<dbReference type="InterPro" id="IPR024325">
    <property type="entry name" value="DUF3835"/>
</dbReference>
<reference evidence="4" key="1">
    <citation type="journal article" date="2020" name="bioRxiv">
        <title>Whole genome comparisons of ergot fungi reveals the divergence and evolution of species within the genus Claviceps are the result of varying mechanisms driving genome evolution and host range expansion.</title>
        <authorList>
            <person name="Wyka S.A."/>
            <person name="Mondo S.J."/>
            <person name="Liu M."/>
            <person name="Dettman J."/>
            <person name="Nalam V."/>
            <person name="Broders K.D."/>
        </authorList>
    </citation>
    <scope>NUCLEOTIDE SEQUENCE</scope>
    <source>
        <strain evidence="4">CCC 489</strain>
    </source>
</reference>
<dbReference type="GO" id="GO:0003714">
    <property type="term" value="F:transcription corepressor activity"/>
    <property type="evidence" value="ECO:0007669"/>
    <property type="project" value="TreeGrafter"/>
</dbReference>
<dbReference type="Pfam" id="PF13758">
    <property type="entry name" value="Prefoldin_3"/>
    <property type="match status" value="1"/>
</dbReference>
<keyword evidence="1" id="KW-0175">Coiled coil</keyword>
<feature type="domain" description="DUF3835" evidence="3">
    <location>
        <begin position="481"/>
        <end position="495"/>
    </location>
</feature>